<evidence type="ECO:0000256" key="2">
    <source>
        <dbReference type="ARBA" id="ARBA00023235"/>
    </source>
</evidence>
<keyword evidence="1" id="KW-0697">Rotamase</keyword>
<dbReference type="GO" id="GO:0003755">
    <property type="term" value="F:peptidyl-prolyl cis-trans isomerase activity"/>
    <property type="evidence" value="ECO:0007669"/>
    <property type="project" value="UniProtKB-KW"/>
</dbReference>
<comment type="caution">
    <text evidence="5">The sequence shown here is derived from an EMBL/GenBank/DDBJ whole genome shotgun (WGS) entry which is preliminary data.</text>
</comment>
<evidence type="ECO:0000313" key="5">
    <source>
        <dbReference type="EMBL" id="NER30251.1"/>
    </source>
</evidence>
<dbReference type="Gene3D" id="1.10.3120.10">
    <property type="entry name" value="Trigger factor, C-terminal domain"/>
    <property type="match status" value="1"/>
</dbReference>
<dbReference type="SUPFAM" id="SSF109998">
    <property type="entry name" value="Triger factor/SurA peptide-binding domain-like"/>
    <property type="match status" value="1"/>
</dbReference>
<name>A0A6B3NKW7_9CYAN</name>
<dbReference type="Pfam" id="PF05698">
    <property type="entry name" value="Trigger_C"/>
    <property type="match status" value="1"/>
</dbReference>
<feature type="compositionally biased region" description="Polar residues" evidence="3">
    <location>
        <begin position="176"/>
        <end position="186"/>
    </location>
</feature>
<organism evidence="5">
    <name type="scientific">Symploca sp. SIO1C4</name>
    <dbReference type="NCBI Taxonomy" id="2607765"/>
    <lineage>
        <taxon>Bacteria</taxon>
        <taxon>Bacillati</taxon>
        <taxon>Cyanobacteriota</taxon>
        <taxon>Cyanophyceae</taxon>
        <taxon>Coleofasciculales</taxon>
        <taxon>Coleofasciculaceae</taxon>
        <taxon>Symploca</taxon>
    </lineage>
</organism>
<dbReference type="GO" id="GO:0015031">
    <property type="term" value="P:protein transport"/>
    <property type="evidence" value="ECO:0007669"/>
    <property type="project" value="InterPro"/>
</dbReference>
<sequence>ETMIEQEVDQILTQTAIQMESYGMDIKKLFTKETVQQMRERTRPDAINRLKQSLALEEISKRESLTVEPEAIDKKVEELMEQFSGQDVDSERVRNFVESDLLKEKAIQWLEEHATIELVPKGSLAVAEEETQSQVEASVSPQIDAAEQTIDVQAQESLPTEEASVSPQIDAAEQTIDVQAQESTQD</sequence>
<proteinExistence type="predicted"/>
<feature type="compositionally biased region" description="Polar residues" evidence="3">
    <location>
        <begin position="132"/>
        <end position="141"/>
    </location>
</feature>
<feature type="region of interest" description="Disordered" evidence="3">
    <location>
        <begin position="130"/>
        <end position="186"/>
    </location>
</feature>
<keyword evidence="2" id="KW-0413">Isomerase</keyword>
<dbReference type="EMBL" id="JAAHFQ010000514">
    <property type="protein sequence ID" value="NER30251.1"/>
    <property type="molecule type" value="Genomic_DNA"/>
</dbReference>
<evidence type="ECO:0000256" key="1">
    <source>
        <dbReference type="ARBA" id="ARBA00023110"/>
    </source>
</evidence>
<dbReference type="GO" id="GO:0006457">
    <property type="term" value="P:protein folding"/>
    <property type="evidence" value="ECO:0007669"/>
    <property type="project" value="InterPro"/>
</dbReference>
<reference evidence="5" key="1">
    <citation type="submission" date="2019-11" db="EMBL/GenBank/DDBJ databases">
        <title>Genomic insights into an expanded diversity of filamentous marine cyanobacteria reveals the extraordinary biosynthetic potential of Moorea and Okeania.</title>
        <authorList>
            <person name="Ferreira Leao T."/>
            <person name="Wang M."/>
            <person name="Moss N."/>
            <person name="Da Silva R."/>
            <person name="Sanders J."/>
            <person name="Nurk S."/>
            <person name="Gurevich A."/>
            <person name="Humphrey G."/>
            <person name="Reher R."/>
            <person name="Zhu Q."/>
            <person name="Belda-Ferre P."/>
            <person name="Glukhov E."/>
            <person name="Rex R."/>
            <person name="Dorrestein P.C."/>
            <person name="Knight R."/>
            <person name="Pevzner P."/>
            <person name="Gerwick W.H."/>
            <person name="Gerwick L."/>
        </authorList>
    </citation>
    <scope>NUCLEOTIDE SEQUENCE</scope>
    <source>
        <strain evidence="5">SIO1C4</strain>
    </source>
</reference>
<accession>A0A6B3NKW7</accession>
<gene>
    <name evidence="5" type="ORF">F6J89_22160</name>
</gene>
<protein>
    <submittedName>
        <fullName evidence="5">Trigger factor</fullName>
    </submittedName>
</protein>
<feature type="compositionally biased region" description="Polar residues" evidence="3">
    <location>
        <begin position="150"/>
        <end position="167"/>
    </location>
</feature>
<evidence type="ECO:0000259" key="4">
    <source>
        <dbReference type="Pfam" id="PF05698"/>
    </source>
</evidence>
<dbReference type="InterPro" id="IPR037041">
    <property type="entry name" value="Trigger_fac_C_sf"/>
</dbReference>
<feature type="domain" description="Trigger factor C-terminal" evidence="4">
    <location>
        <begin position="1"/>
        <end position="110"/>
    </location>
</feature>
<dbReference type="InterPro" id="IPR008880">
    <property type="entry name" value="Trigger_fac_C"/>
</dbReference>
<evidence type="ECO:0000256" key="3">
    <source>
        <dbReference type="SAM" id="MobiDB-lite"/>
    </source>
</evidence>
<dbReference type="InterPro" id="IPR027304">
    <property type="entry name" value="Trigger_fact/SurA_dom_sf"/>
</dbReference>
<dbReference type="AlphaFoldDB" id="A0A6B3NKW7"/>
<feature type="non-terminal residue" evidence="5">
    <location>
        <position position="1"/>
    </location>
</feature>